<dbReference type="AlphaFoldDB" id="A0A1G5Q909"/>
<accession>A0A1G5Q909</accession>
<dbReference type="OrthoDB" id="7069238at2"/>
<evidence type="ECO:0000313" key="2">
    <source>
        <dbReference type="Proteomes" id="UP000199648"/>
    </source>
</evidence>
<name>A0A1G5Q909_9GAMM</name>
<evidence type="ECO:0000313" key="1">
    <source>
        <dbReference type="EMBL" id="SCZ58333.1"/>
    </source>
</evidence>
<dbReference type="STRING" id="415747.SAMN03097708_01666"/>
<dbReference type="EMBL" id="FMWD01000004">
    <property type="protein sequence ID" value="SCZ58333.1"/>
    <property type="molecule type" value="Genomic_DNA"/>
</dbReference>
<keyword evidence="2" id="KW-1185">Reference proteome</keyword>
<gene>
    <name evidence="1" type="ORF">SAMN03097708_01666</name>
</gene>
<reference evidence="1 2" key="1">
    <citation type="submission" date="2016-10" db="EMBL/GenBank/DDBJ databases">
        <authorList>
            <person name="de Groot N.N."/>
        </authorList>
    </citation>
    <scope>NUCLEOTIDE SEQUENCE [LARGE SCALE GENOMIC DNA]</scope>
    <source>
        <strain evidence="1 2">HLD2</strain>
    </source>
</reference>
<protein>
    <submittedName>
        <fullName evidence="1">Cystathionine gamma-synthase</fullName>
    </submittedName>
</protein>
<sequence>MKISVVSKQPPGGRCKLYMRFADAAAEVVGGRAELLYPVPRFPRPEEPLPPPPALLVDGKPVEPADGVILSPEEVCAAISAAGYDDDAAALLEILEAEQERMMEEWGGE</sequence>
<dbReference type="RefSeq" id="WP_092995236.1">
    <property type="nucleotide sequence ID" value="NZ_FMWD01000004.1"/>
</dbReference>
<dbReference type="Proteomes" id="UP000199648">
    <property type="component" value="Unassembled WGS sequence"/>
</dbReference>
<organism evidence="1 2">
    <name type="scientific">Thiohalomonas denitrificans</name>
    <dbReference type="NCBI Taxonomy" id="415747"/>
    <lineage>
        <taxon>Bacteria</taxon>
        <taxon>Pseudomonadati</taxon>
        <taxon>Pseudomonadota</taxon>
        <taxon>Gammaproteobacteria</taxon>
        <taxon>Thiohalomonadales</taxon>
        <taxon>Thiohalomonadaceae</taxon>
        <taxon>Thiohalomonas</taxon>
    </lineage>
</organism>
<proteinExistence type="predicted"/>